<name>A0A0W4ZBJ9_PNEC8</name>
<evidence type="ECO:0000256" key="2">
    <source>
        <dbReference type="ARBA" id="ARBA00004173"/>
    </source>
</evidence>
<evidence type="ECO:0000313" key="6">
    <source>
        <dbReference type="Proteomes" id="UP000054454"/>
    </source>
</evidence>
<dbReference type="GO" id="GO:0005739">
    <property type="term" value="C:mitochondrion"/>
    <property type="evidence" value="ECO:0007669"/>
    <property type="project" value="UniProtKB-SubCell"/>
</dbReference>
<dbReference type="EMBL" id="LFVZ01000017">
    <property type="protein sequence ID" value="KTW25637.1"/>
    <property type="molecule type" value="Genomic_DNA"/>
</dbReference>
<evidence type="ECO:0000256" key="3">
    <source>
        <dbReference type="ARBA" id="ARBA00010895"/>
    </source>
</evidence>
<comment type="caution">
    <text evidence="5">The sequence shown here is derived from an EMBL/GenBank/DDBJ whole genome shotgun (WGS) entry which is preliminary data.</text>
</comment>
<evidence type="ECO:0000313" key="5">
    <source>
        <dbReference type="EMBL" id="KTW25637.1"/>
    </source>
</evidence>
<dbReference type="GeneID" id="28938202"/>
<protein>
    <recommendedName>
        <fullName evidence="4">Required for respiratory growth protein 9, mitochondrial</fullName>
    </recommendedName>
</protein>
<organism evidence="5 6">
    <name type="scientific">Pneumocystis carinii (strain B80)</name>
    <name type="common">Rat pneumocystis pneumonia agent</name>
    <name type="synonym">Pneumocystis carinii f. sp. carinii</name>
    <dbReference type="NCBI Taxonomy" id="1408658"/>
    <lineage>
        <taxon>Eukaryota</taxon>
        <taxon>Fungi</taxon>
        <taxon>Dikarya</taxon>
        <taxon>Ascomycota</taxon>
        <taxon>Taphrinomycotina</taxon>
        <taxon>Pneumocystomycetes</taxon>
        <taxon>Pneumocystaceae</taxon>
        <taxon>Pneumocystis</taxon>
    </lineage>
</organism>
<dbReference type="PANTHER" id="PTHR13475">
    <property type="entry name" value="NEUGRIN"/>
    <property type="match status" value="1"/>
</dbReference>
<dbReference type="InterPro" id="IPR010487">
    <property type="entry name" value="NGRN/Rrg9"/>
</dbReference>
<proteinExistence type="inferred from homology"/>
<gene>
    <name evidence="5" type="ORF">T552_03497</name>
</gene>
<reference evidence="6" key="1">
    <citation type="journal article" date="2016" name="Nat. Commun.">
        <title>Genome analysis of three Pneumocystis species reveals adaptation mechanisms to life exclusively in mammalian hosts.</title>
        <authorList>
            <person name="Ma L."/>
            <person name="Chen Z."/>
            <person name="Huang D.W."/>
            <person name="Kutty G."/>
            <person name="Ishihara M."/>
            <person name="Wang H."/>
            <person name="Abouelleil A."/>
            <person name="Bishop L."/>
            <person name="Davey E."/>
            <person name="Deng R."/>
            <person name="Deng X."/>
            <person name="Fan L."/>
            <person name="Fantoni G."/>
            <person name="Fitzgerald M."/>
            <person name="Gogineni E."/>
            <person name="Goldberg J.M."/>
            <person name="Handley G."/>
            <person name="Hu X."/>
            <person name="Huber C."/>
            <person name="Jiao X."/>
            <person name="Jones K."/>
            <person name="Levin J.Z."/>
            <person name="Liu Y."/>
            <person name="Macdonald P."/>
            <person name="Melnikov A."/>
            <person name="Raley C."/>
            <person name="Sassi M."/>
            <person name="Sherman B.T."/>
            <person name="Song X."/>
            <person name="Sykes S."/>
            <person name="Tran B."/>
            <person name="Walsh L."/>
            <person name="Xia Y."/>
            <person name="Yang J."/>
            <person name="Young S."/>
            <person name="Zeng Q."/>
            <person name="Zheng X."/>
            <person name="Stephens R."/>
            <person name="Nusbaum C."/>
            <person name="Birren B.W."/>
            <person name="Azadi P."/>
            <person name="Lempicki R.A."/>
            <person name="Cuomo C.A."/>
            <person name="Kovacs J.A."/>
        </authorList>
    </citation>
    <scope>NUCLEOTIDE SEQUENCE [LARGE SCALE GENOMIC DNA]</scope>
    <source>
        <strain evidence="6">B80</strain>
    </source>
</reference>
<keyword evidence="6" id="KW-1185">Reference proteome</keyword>
<comment type="similarity">
    <text evidence="3">Belongs to the RRG9 family.</text>
</comment>
<evidence type="ECO:0000256" key="1">
    <source>
        <dbReference type="ARBA" id="ARBA00003548"/>
    </source>
</evidence>
<comment type="subcellular location">
    <subcellularLocation>
        <location evidence="2">Mitochondrion</location>
    </subcellularLocation>
</comment>
<dbReference type="VEuPathDB" id="FungiDB:T552_03497"/>
<dbReference type="GO" id="GO:0005634">
    <property type="term" value="C:nucleus"/>
    <property type="evidence" value="ECO:0007669"/>
    <property type="project" value="TreeGrafter"/>
</dbReference>
<sequence>MFLRFFKRSLNYKPKLLLEKTDLIGNIQKRKNKWNLPSPLNHEEIKKKYLKNNTLSKTSYQNIQSLKNDTRRENKLPQWKKQKIALKEKFPEGWNPLKKLDPDTLNQIRTLRQQNPKYTVPVLSEMYKVSPEAIRRILKSKWQPSSEEYADRLARWKKRKIRLKEIWASKRSKKNES</sequence>
<dbReference type="RefSeq" id="XP_018224252.1">
    <property type="nucleotide sequence ID" value="XM_018371999.1"/>
</dbReference>
<dbReference type="PANTHER" id="PTHR13475:SF3">
    <property type="entry name" value="NEUGRIN"/>
    <property type="match status" value="1"/>
</dbReference>
<dbReference type="Proteomes" id="UP000054454">
    <property type="component" value="Unassembled WGS sequence"/>
</dbReference>
<comment type="function">
    <text evidence="1">Required for respiratory activity and maintenance and expression of the mitochondrial genome.</text>
</comment>
<dbReference type="Pfam" id="PF06413">
    <property type="entry name" value="Neugrin"/>
    <property type="match status" value="1"/>
</dbReference>
<evidence type="ECO:0000256" key="4">
    <source>
        <dbReference type="ARBA" id="ARBA00013566"/>
    </source>
</evidence>
<dbReference type="AlphaFoldDB" id="A0A0W4ZBJ9"/>
<accession>A0A0W4ZBJ9</accession>
<dbReference type="OrthoDB" id="5578174at2759"/>